<dbReference type="EMBL" id="NHRJ02000002">
    <property type="protein sequence ID" value="PZE21902.1"/>
    <property type="molecule type" value="Genomic_DNA"/>
</dbReference>
<dbReference type="PANTHER" id="PTHR43308">
    <property type="entry name" value="OUTER MEMBRANE PROTEIN ALPHA-RELATED"/>
    <property type="match status" value="1"/>
</dbReference>
<comment type="caution">
    <text evidence="4">The sequence shown here is derived from an EMBL/GenBank/DDBJ whole genome shotgun (WGS) entry which is preliminary data.</text>
</comment>
<dbReference type="RefSeq" id="WP_089199044.1">
    <property type="nucleotide sequence ID" value="NZ_NHRJ02000002.1"/>
</dbReference>
<dbReference type="InterPro" id="IPR051465">
    <property type="entry name" value="Cell_Envelope_Struct_Comp"/>
</dbReference>
<feature type="domain" description="SLH" evidence="3">
    <location>
        <begin position="194"/>
        <end position="257"/>
    </location>
</feature>
<keyword evidence="2" id="KW-0732">Signal</keyword>
<protein>
    <submittedName>
        <fullName evidence="4">S-layer homology domain-containing protein</fullName>
    </submittedName>
</protein>
<feature type="signal peptide" evidence="2">
    <location>
        <begin position="1"/>
        <end position="28"/>
    </location>
</feature>
<evidence type="ECO:0000259" key="3">
    <source>
        <dbReference type="PROSITE" id="PS51272"/>
    </source>
</evidence>
<dbReference type="PROSITE" id="PS51272">
    <property type="entry name" value="SLH"/>
    <property type="match status" value="2"/>
</dbReference>
<feature type="region of interest" description="Disordered" evidence="1">
    <location>
        <begin position="29"/>
        <end position="51"/>
    </location>
</feature>
<proteinExistence type="predicted"/>
<accession>A0A2W1P2E3</accession>
<name>A0A2W1P2E3_PAEXE</name>
<gene>
    <name evidence="4" type="ORF">CBW46_005735</name>
</gene>
<dbReference type="Proteomes" id="UP000214746">
    <property type="component" value="Unassembled WGS sequence"/>
</dbReference>
<evidence type="ECO:0000256" key="1">
    <source>
        <dbReference type="SAM" id="MobiDB-lite"/>
    </source>
</evidence>
<dbReference type="InterPro" id="IPR001119">
    <property type="entry name" value="SLH_dom"/>
</dbReference>
<dbReference type="Pfam" id="PF00395">
    <property type="entry name" value="SLH"/>
    <property type="match status" value="2"/>
</dbReference>
<sequence>MNNKRKQARKIAAAVVALSLMLSSPAFAAEAPPKQEAGADTPAKSAADSGQVTGSDASALFKDVSPQHWAIKHITKLSALGIIEGYEKGEYRPEASVSQQDVLIMAIRMMGLEDEVLKSKTETVLPFTVDNYAKPYVAYAFDVGLITTNEETESTGVTAKTAWGSRPATREWVAKLVIRVINKQDLAEKEASTPSAFKDAKDFSDWAVGFVNAAVSLKIVDGVDDNNFQPKGAVTRAQMATFLSRADKELTTRSNKVATGYVLELRDEKLTIQNEQGHSQAFTLTPTTVIYHGRDDSRIPSSTLKETHEVYIIAKQGTATYIELTNDEEKMGSIEGTLKDLYLNNMQIAVTQGNGVELKELAPNVTVTDKDGRGLSIGSIPPASIIELKWSLLKPEAKISQIIVKQMPVSKTAEGTVDSIQKDQNSVTFVEQSSGQKETYTLAALVPVSLPDGAASDISKLRVGDVVTYEVKANQLVNLTLRKQADVNATVEGTLMSISDDKKSMTININGKSLGAYFIADNAIVEIDGLSNAGFFDLEIGDQLKLELLNEKIVHAAVTNRSIKQMTFATISVYDPDTQLLAGTYENGETFAFKLTEDTALKEGETTVPLKNFSAKFEKGDKIDLTVSKDKVITLALTKRVEGTLTQVNSTSDEVSIRTASGQNITFDVDEGVPVSVWGKDNATLSDLQVGDIVVAELNGSQDELMNISPTKTAVYKTLAANADTRQVSAKDENGGLFTFKVDLSDKISSPGKSAAKFDDIVQDEYIKVTYVGNTVDKIVLLNSVRGKLTGIDTAAGTVTVEDYNNGVQVVPVGEQFVIKHNGNASAALTNLKPNDRVEIIKDAGDKTTISVATPSKRTVSSYDTLLNQLVFKATASDDKTAFNFFPKAYLHKGTETVTANAFTENEEVTIYVLDGKIVEIEK</sequence>
<evidence type="ECO:0000313" key="5">
    <source>
        <dbReference type="Proteomes" id="UP000214746"/>
    </source>
</evidence>
<dbReference type="PANTHER" id="PTHR43308:SF5">
    <property type="entry name" value="S-LAYER PROTEIN _ PEPTIDOGLYCAN ENDO-BETA-N-ACETYLGLUCOSAMINIDASE"/>
    <property type="match status" value="1"/>
</dbReference>
<dbReference type="OrthoDB" id="2611444at2"/>
<evidence type="ECO:0000313" key="4">
    <source>
        <dbReference type="EMBL" id="PZE21902.1"/>
    </source>
</evidence>
<feature type="domain" description="SLH" evidence="3">
    <location>
        <begin position="57"/>
        <end position="120"/>
    </location>
</feature>
<feature type="chain" id="PRO_5015931532" evidence="2">
    <location>
        <begin position="29"/>
        <end position="923"/>
    </location>
</feature>
<reference evidence="4" key="1">
    <citation type="submission" date="2018-06" db="EMBL/GenBank/DDBJ databases">
        <title>Paenibacillus xerothermodurans sp. nov. an extremely dry heat resistant spore forming bacterium isolated from the soil of Cape Canaveral, Florida.</title>
        <authorList>
            <person name="Seuylemezian A."/>
            <person name="Kaur N."/>
            <person name="Patil P."/>
            <person name="Patil P."/>
            <person name="Mayilraj S."/>
            <person name="Vaishampayan P."/>
        </authorList>
    </citation>
    <scope>NUCLEOTIDE SEQUENCE [LARGE SCALE GENOMIC DNA]</scope>
    <source>
        <strain evidence="4">ATCC 27380</strain>
    </source>
</reference>
<organism evidence="4 5">
    <name type="scientific">Paenibacillus xerothermodurans</name>
    <dbReference type="NCBI Taxonomy" id="1977292"/>
    <lineage>
        <taxon>Bacteria</taxon>
        <taxon>Bacillati</taxon>
        <taxon>Bacillota</taxon>
        <taxon>Bacilli</taxon>
        <taxon>Bacillales</taxon>
        <taxon>Paenibacillaceae</taxon>
        <taxon>Paenibacillus</taxon>
    </lineage>
</organism>
<keyword evidence="5" id="KW-1185">Reference proteome</keyword>
<dbReference type="AlphaFoldDB" id="A0A2W1P2E3"/>
<evidence type="ECO:0000256" key="2">
    <source>
        <dbReference type="SAM" id="SignalP"/>
    </source>
</evidence>